<evidence type="ECO:0000256" key="2">
    <source>
        <dbReference type="ARBA" id="ARBA00010617"/>
    </source>
</evidence>
<protein>
    <submittedName>
        <fullName evidence="6">Putative cytochrome P450 oxidoreductase</fullName>
    </submittedName>
</protein>
<sequence length="293" mass="33126">MNLIIGSERSAQVDIAAWLQYYTFDSLGSINFSQKLGFLETGSDVDGICHLDHEQMMYFAVWGQVITVERAWAKLKNILTGARQENPLFNFALKLVQDRLKSPTDTTDMLNLFLDLHKTSPEKFTIRDVLAAAYINVVTAHDVVAITLRAVVYYLAKDLSAQRKLYEEISNAAKEGKLSTPAKYSETIPLRYVMAVTNEALRIHPSTGLILERCTPKGGVTLHGKYIPENTIIGVNCWVVNRNKGIFGDDAHSFRPERWIDSSPKDVARMRTNMFTVRIDLYSCSKSTGERRR</sequence>
<dbReference type="InterPro" id="IPR036396">
    <property type="entry name" value="Cyt_P450_sf"/>
</dbReference>
<keyword evidence="3" id="KW-0349">Heme</keyword>
<evidence type="ECO:0000256" key="5">
    <source>
        <dbReference type="ARBA" id="ARBA00023004"/>
    </source>
</evidence>
<name>A0A1W2TRI6_ROSNE</name>
<evidence type="ECO:0000256" key="3">
    <source>
        <dbReference type="ARBA" id="ARBA00022617"/>
    </source>
</evidence>
<dbReference type="PANTHER" id="PTHR24305:SF232">
    <property type="entry name" value="P450, PUTATIVE (EUROFUNG)-RELATED"/>
    <property type="match status" value="1"/>
</dbReference>
<dbReference type="InterPro" id="IPR050121">
    <property type="entry name" value="Cytochrome_P450_monoxygenase"/>
</dbReference>
<keyword evidence="5" id="KW-0408">Iron</keyword>
<evidence type="ECO:0000256" key="4">
    <source>
        <dbReference type="ARBA" id="ARBA00022723"/>
    </source>
</evidence>
<dbReference type="Pfam" id="PF00067">
    <property type="entry name" value="p450"/>
    <property type="match status" value="1"/>
</dbReference>
<dbReference type="OrthoDB" id="3934656at2759"/>
<comment type="cofactor">
    <cofactor evidence="1">
        <name>heme</name>
        <dbReference type="ChEBI" id="CHEBI:30413"/>
    </cofactor>
</comment>
<dbReference type="GO" id="GO:0016705">
    <property type="term" value="F:oxidoreductase activity, acting on paired donors, with incorporation or reduction of molecular oxygen"/>
    <property type="evidence" value="ECO:0007669"/>
    <property type="project" value="InterPro"/>
</dbReference>
<dbReference type="GO" id="GO:0020037">
    <property type="term" value="F:heme binding"/>
    <property type="evidence" value="ECO:0007669"/>
    <property type="project" value="InterPro"/>
</dbReference>
<dbReference type="EMBL" id="DF977460">
    <property type="protein sequence ID" value="GAP91103.2"/>
    <property type="molecule type" value="Genomic_DNA"/>
</dbReference>
<dbReference type="InterPro" id="IPR001128">
    <property type="entry name" value="Cyt_P450"/>
</dbReference>
<proteinExistence type="inferred from homology"/>
<dbReference type="SUPFAM" id="SSF48264">
    <property type="entry name" value="Cytochrome P450"/>
    <property type="match status" value="1"/>
</dbReference>
<gene>
    <name evidence="6" type="ORF">SAMD00023353_1501600</name>
</gene>
<organism evidence="6">
    <name type="scientific">Rosellinia necatrix</name>
    <name type="common">White root-rot fungus</name>
    <dbReference type="NCBI Taxonomy" id="77044"/>
    <lineage>
        <taxon>Eukaryota</taxon>
        <taxon>Fungi</taxon>
        <taxon>Dikarya</taxon>
        <taxon>Ascomycota</taxon>
        <taxon>Pezizomycotina</taxon>
        <taxon>Sordariomycetes</taxon>
        <taxon>Xylariomycetidae</taxon>
        <taxon>Xylariales</taxon>
        <taxon>Xylariaceae</taxon>
        <taxon>Rosellinia</taxon>
    </lineage>
</organism>
<keyword evidence="4" id="KW-0479">Metal-binding</keyword>
<dbReference type="GO" id="GO:0004497">
    <property type="term" value="F:monooxygenase activity"/>
    <property type="evidence" value="ECO:0007669"/>
    <property type="project" value="InterPro"/>
</dbReference>
<dbReference type="GO" id="GO:0005506">
    <property type="term" value="F:iron ion binding"/>
    <property type="evidence" value="ECO:0007669"/>
    <property type="project" value="InterPro"/>
</dbReference>
<dbReference type="Gene3D" id="1.10.630.10">
    <property type="entry name" value="Cytochrome P450"/>
    <property type="match status" value="1"/>
</dbReference>
<evidence type="ECO:0000313" key="6">
    <source>
        <dbReference type="EMBL" id="GAP91103.2"/>
    </source>
</evidence>
<dbReference type="Proteomes" id="UP000054516">
    <property type="component" value="Unassembled WGS sequence"/>
</dbReference>
<reference evidence="6" key="1">
    <citation type="submission" date="2016-03" db="EMBL/GenBank/DDBJ databases">
        <title>Draft genome sequence of Rosellinia necatrix.</title>
        <authorList>
            <person name="Kanematsu S."/>
        </authorList>
    </citation>
    <scope>NUCLEOTIDE SEQUENCE [LARGE SCALE GENOMIC DNA]</scope>
    <source>
        <strain evidence="6">W97</strain>
    </source>
</reference>
<evidence type="ECO:0000313" key="7">
    <source>
        <dbReference type="Proteomes" id="UP000054516"/>
    </source>
</evidence>
<dbReference type="AlphaFoldDB" id="A0A1W2TRI6"/>
<dbReference type="PANTHER" id="PTHR24305">
    <property type="entry name" value="CYTOCHROME P450"/>
    <property type="match status" value="1"/>
</dbReference>
<evidence type="ECO:0000256" key="1">
    <source>
        <dbReference type="ARBA" id="ARBA00001971"/>
    </source>
</evidence>
<comment type="similarity">
    <text evidence="2">Belongs to the cytochrome P450 family.</text>
</comment>
<accession>A0A1W2TRI6</accession>
<keyword evidence="7" id="KW-1185">Reference proteome</keyword>
<dbReference type="STRING" id="77044.A0A1W2TRI6"/>
<dbReference type="OMA" id="NECIAEH"/>